<dbReference type="InterPro" id="IPR019363">
    <property type="entry name" value="LDAH"/>
</dbReference>
<dbReference type="Pfam" id="PF10230">
    <property type="entry name" value="LIDHydrolase"/>
    <property type="match status" value="1"/>
</dbReference>
<name>A0A8H3GA82_9AGAM</name>
<sequence>MLSLPPFLQLHSNNTPRQGQVQDVKTHYPVVFSHKSQPGSVVGVADAEWWPPLVGDGRTPDALLLFIPGNPGLVEFYTEFLEHLHHTFNIARTHLAILVRGHIGHAPGLPTENGSWSVGLDSQVTSAIELYDSARDFYGPNTKIILAGHSVGSWIVAQVMHARPNTASGALLLFPTVSNIASTPNGQKLSWLFHHPIPTIVSALSRLISLPPFSAVPYMLSYISKFNEYPTDQLNVIKSLITSPHVVYSTLTMAHDEMRTIGSLGSASSTVQATCERERSRIYACFAAKDEWVGDEVSSVRAILDEQRVLVRDDDVPHAFCISHSIPVAETCVEWIKEILATQ</sequence>
<dbReference type="GO" id="GO:0005811">
    <property type="term" value="C:lipid droplet"/>
    <property type="evidence" value="ECO:0007669"/>
    <property type="project" value="UniProtKB-SubCell"/>
</dbReference>
<evidence type="ECO:0008006" key="7">
    <source>
        <dbReference type="Google" id="ProtNLM"/>
    </source>
</evidence>
<dbReference type="AlphaFoldDB" id="A0A8H3GA82"/>
<evidence type="ECO:0000313" key="6">
    <source>
        <dbReference type="Proteomes" id="UP000663840"/>
    </source>
</evidence>
<dbReference type="Gene3D" id="3.40.50.1820">
    <property type="entry name" value="alpha/beta hydrolase"/>
    <property type="match status" value="1"/>
</dbReference>
<dbReference type="Proteomes" id="UP000663840">
    <property type="component" value="Unassembled WGS sequence"/>
</dbReference>
<evidence type="ECO:0000256" key="2">
    <source>
        <dbReference type="ARBA" id="ARBA00008300"/>
    </source>
</evidence>
<comment type="similarity">
    <text evidence="2">Belongs to the AB hydrolase superfamily. LDAH family.</text>
</comment>
<evidence type="ECO:0000313" key="5">
    <source>
        <dbReference type="EMBL" id="CAE6444592.1"/>
    </source>
</evidence>
<dbReference type="EMBL" id="CAJMWR010002423">
    <property type="protein sequence ID" value="CAE6444592.1"/>
    <property type="molecule type" value="Genomic_DNA"/>
</dbReference>
<evidence type="ECO:0000256" key="3">
    <source>
        <dbReference type="ARBA" id="ARBA00022677"/>
    </source>
</evidence>
<dbReference type="PANTHER" id="PTHR13390:SF0">
    <property type="entry name" value="LIPID DROPLET-ASSOCIATED HYDROLASE"/>
    <property type="match status" value="1"/>
</dbReference>
<accession>A0A8H3GA82</accession>
<organism evidence="5 6">
    <name type="scientific">Rhizoctonia solani</name>
    <dbReference type="NCBI Taxonomy" id="456999"/>
    <lineage>
        <taxon>Eukaryota</taxon>
        <taxon>Fungi</taxon>
        <taxon>Dikarya</taxon>
        <taxon>Basidiomycota</taxon>
        <taxon>Agaricomycotina</taxon>
        <taxon>Agaricomycetes</taxon>
        <taxon>Cantharellales</taxon>
        <taxon>Ceratobasidiaceae</taxon>
        <taxon>Rhizoctonia</taxon>
    </lineage>
</organism>
<dbReference type="GO" id="GO:0019915">
    <property type="term" value="P:lipid storage"/>
    <property type="evidence" value="ECO:0007669"/>
    <property type="project" value="InterPro"/>
</dbReference>
<comment type="subcellular location">
    <subcellularLocation>
        <location evidence="1">Lipid droplet</location>
    </subcellularLocation>
</comment>
<protein>
    <recommendedName>
        <fullName evidence="7">Alpha/beta-hydrolase</fullName>
    </recommendedName>
</protein>
<keyword evidence="3" id="KW-0551">Lipid droplet</keyword>
<dbReference type="InterPro" id="IPR029058">
    <property type="entry name" value="AB_hydrolase_fold"/>
</dbReference>
<dbReference type="GO" id="GO:0016298">
    <property type="term" value="F:lipase activity"/>
    <property type="evidence" value="ECO:0007669"/>
    <property type="project" value="InterPro"/>
</dbReference>
<gene>
    <name evidence="5" type="ORF">RDB_LOCUS83116</name>
</gene>
<proteinExistence type="inferred from homology"/>
<comment type="caution">
    <text evidence="5">The sequence shown here is derived from an EMBL/GenBank/DDBJ whole genome shotgun (WGS) entry which is preliminary data.</text>
</comment>
<reference evidence="5" key="1">
    <citation type="submission" date="2021-01" db="EMBL/GenBank/DDBJ databases">
        <authorList>
            <person name="Kaushik A."/>
        </authorList>
    </citation>
    <scope>NUCLEOTIDE SEQUENCE</scope>
    <source>
        <strain evidence="5">AG1-1A</strain>
    </source>
</reference>
<evidence type="ECO:0000256" key="1">
    <source>
        <dbReference type="ARBA" id="ARBA00004502"/>
    </source>
</evidence>
<evidence type="ECO:0000256" key="4">
    <source>
        <dbReference type="ARBA" id="ARBA00022801"/>
    </source>
</evidence>
<keyword evidence="4" id="KW-0378">Hydrolase</keyword>
<dbReference type="PANTHER" id="PTHR13390">
    <property type="entry name" value="LIPASE"/>
    <property type="match status" value="1"/>
</dbReference>
<dbReference type="SUPFAM" id="SSF53474">
    <property type="entry name" value="alpha/beta-Hydrolases"/>
    <property type="match status" value="1"/>
</dbReference>